<comment type="subcellular location">
    <subcellularLocation>
        <location evidence="1">Membrane</location>
        <topology evidence="1">Single-pass membrane protein</topology>
    </subcellularLocation>
</comment>
<keyword evidence="4 6" id="KW-0472">Membrane</keyword>
<reference evidence="8" key="1">
    <citation type="journal article" date="2019" name="Int. J. Syst. Evol. Microbiol.">
        <title>The Global Catalogue of Microorganisms (GCM) 10K type strain sequencing project: providing services to taxonomists for standard genome sequencing and annotation.</title>
        <authorList>
            <consortium name="The Broad Institute Genomics Platform"/>
            <consortium name="The Broad Institute Genome Sequencing Center for Infectious Disease"/>
            <person name="Wu L."/>
            <person name="Ma J."/>
        </authorList>
    </citation>
    <scope>NUCLEOTIDE SEQUENCE [LARGE SCALE GENOMIC DNA]</scope>
    <source>
        <strain evidence="8">KCTC 52438</strain>
    </source>
</reference>
<dbReference type="RefSeq" id="WP_386717212.1">
    <property type="nucleotide sequence ID" value="NZ_JBHRSZ010000002.1"/>
</dbReference>
<dbReference type="Proteomes" id="UP001595476">
    <property type="component" value="Unassembled WGS sequence"/>
</dbReference>
<feature type="transmembrane region" description="Helical" evidence="6">
    <location>
        <begin position="20"/>
        <end position="38"/>
    </location>
</feature>
<evidence type="ECO:0000256" key="4">
    <source>
        <dbReference type="ARBA" id="ARBA00023136"/>
    </source>
</evidence>
<keyword evidence="3 6" id="KW-1133">Transmembrane helix</keyword>
<keyword evidence="8" id="KW-1185">Reference proteome</keyword>
<sequence length="398" mass="44267">MNRNSQREYEPLNNNNKKIIWITCAISVLLHLVTAPFIPNIDFSSYQQPQRSKTISLALIHEEKKSPLENTEEPLPSQPKHEEKKSVVPPKKKPEAPLKKETKKELKQADLLTGPSTSRKQKPDEELSKIGGDRRKGDLKGKKEAKSPSSKTAEPVEPTTNTSSTKVIGNAPKKKQIDTASLTPPQKGASEQPSQTHSSQKQAPPNQAVTQSRISPSPLATKSKLKKPNQSKIKNARISFAQLDSDSPKEVKKSNPLFDAINQATPATQINHQIGGLKQLHDKGLGEARLGDPLSGFERKQRKVYNKYLAIMSEQVNEHWDEPKSQSLLLTRVRLYLTLEGYIKDIYIEESSGHSIFDAEALRAIKAVKQFHMPPSPAAAGYLTRLTMTVDNYSEPGN</sequence>
<feature type="region of interest" description="Disordered" evidence="5">
    <location>
        <begin position="63"/>
        <end position="251"/>
    </location>
</feature>
<comment type="caution">
    <text evidence="7">The sequence shown here is derived from an EMBL/GenBank/DDBJ whole genome shotgun (WGS) entry which is preliminary data.</text>
</comment>
<protein>
    <submittedName>
        <fullName evidence="7">Energy transducer TonB</fullName>
    </submittedName>
</protein>
<keyword evidence="2 6" id="KW-0812">Transmembrane</keyword>
<evidence type="ECO:0000256" key="5">
    <source>
        <dbReference type="SAM" id="MobiDB-lite"/>
    </source>
</evidence>
<organism evidence="7 8">
    <name type="scientific">Litoribrevibacter euphylliae</name>
    <dbReference type="NCBI Taxonomy" id="1834034"/>
    <lineage>
        <taxon>Bacteria</taxon>
        <taxon>Pseudomonadati</taxon>
        <taxon>Pseudomonadota</taxon>
        <taxon>Gammaproteobacteria</taxon>
        <taxon>Oceanospirillales</taxon>
        <taxon>Oceanospirillaceae</taxon>
        <taxon>Litoribrevibacter</taxon>
    </lineage>
</organism>
<feature type="compositionally biased region" description="Basic and acidic residues" evidence="5">
    <location>
        <begin position="79"/>
        <end position="108"/>
    </location>
</feature>
<evidence type="ECO:0000256" key="1">
    <source>
        <dbReference type="ARBA" id="ARBA00004167"/>
    </source>
</evidence>
<dbReference type="EMBL" id="JBHRSZ010000002">
    <property type="protein sequence ID" value="MFC3150428.1"/>
    <property type="molecule type" value="Genomic_DNA"/>
</dbReference>
<evidence type="ECO:0000256" key="2">
    <source>
        <dbReference type="ARBA" id="ARBA00022692"/>
    </source>
</evidence>
<dbReference type="NCBIfam" id="TIGR01352">
    <property type="entry name" value="tonB_Cterm"/>
    <property type="match status" value="1"/>
</dbReference>
<gene>
    <name evidence="7" type="ORF">ACFOEK_05290</name>
</gene>
<evidence type="ECO:0000256" key="6">
    <source>
        <dbReference type="SAM" id="Phobius"/>
    </source>
</evidence>
<dbReference type="Pfam" id="PF13103">
    <property type="entry name" value="TonB_2"/>
    <property type="match status" value="1"/>
</dbReference>
<dbReference type="InterPro" id="IPR006260">
    <property type="entry name" value="TonB/TolA_C"/>
</dbReference>
<evidence type="ECO:0000313" key="8">
    <source>
        <dbReference type="Proteomes" id="UP001595476"/>
    </source>
</evidence>
<evidence type="ECO:0000256" key="3">
    <source>
        <dbReference type="ARBA" id="ARBA00022989"/>
    </source>
</evidence>
<dbReference type="SUPFAM" id="SSF74653">
    <property type="entry name" value="TolA/TonB C-terminal domain"/>
    <property type="match status" value="1"/>
</dbReference>
<feature type="compositionally biased region" description="Basic and acidic residues" evidence="5">
    <location>
        <begin position="121"/>
        <end position="146"/>
    </location>
</feature>
<evidence type="ECO:0000313" key="7">
    <source>
        <dbReference type="EMBL" id="MFC3150428.1"/>
    </source>
</evidence>
<name>A0ABV7HD22_9GAMM</name>
<accession>A0ABV7HD22</accession>
<dbReference type="Gene3D" id="3.30.1150.10">
    <property type="match status" value="1"/>
</dbReference>
<feature type="compositionally biased region" description="Polar residues" evidence="5">
    <location>
        <begin position="178"/>
        <end position="220"/>
    </location>
</feature>
<proteinExistence type="predicted"/>
<feature type="compositionally biased region" description="Polar residues" evidence="5">
    <location>
        <begin position="147"/>
        <end position="167"/>
    </location>
</feature>